<evidence type="ECO:0000313" key="9">
    <source>
        <dbReference type="Proteomes" id="UP000656804"/>
    </source>
</evidence>
<comment type="caution">
    <text evidence="8">The sequence shown here is derived from an EMBL/GenBank/DDBJ whole genome shotgun (WGS) entry which is preliminary data.</text>
</comment>
<comment type="subcellular location">
    <subcellularLocation>
        <location evidence="1">Cell membrane</location>
        <topology evidence="1">Multi-pass membrane protein</topology>
    </subcellularLocation>
</comment>
<feature type="transmembrane region" description="Helical" evidence="6">
    <location>
        <begin position="122"/>
        <end position="142"/>
    </location>
</feature>
<sequence>MGPRPLFAKVALAEAITWGLLLIGMVLKYSGVTELGVRVFGMLHGIVFIAYVLTCLATGIDQRWRRGVLLAGVAASIPPFCTVWFDRWAERRDLLMPGWRLLDEEPARVAERPVAWLIDRPLRGLVVALLAVGALTALALVAGPPGS</sequence>
<dbReference type="PANTHER" id="PTHR40077:SF1">
    <property type="entry name" value="MEMBRANE PROTEIN"/>
    <property type="match status" value="1"/>
</dbReference>
<feature type="transmembrane region" description="Helical" evidence="6">
    <location>
        <begin position="6"/>
        <end position="27"/>
    </location>
</feature>
<feature type="transmembrane region" description="Helical" evidence="6">
    <location>
        <begin position="66"/>
        <end position="85"/>
    </location>
</feature>
<evidence type="ECO:0000256" key="6">
    <source>
        <dbReference type="SAM" id="Phobius"/>
    </source>
</evidence>
<dbReference type="GO" id="GO:0005886">
    <property type="term" value="C:plasma membrane"/>
    <property type="evidence" value="ECO:0007669"/>
    <property type="project" value="UniProtKB-SubCell"/>
</dbReference>
<keyword evidence="3 6" id="KW-0812">Transmembrane</keyword>
<dbReference type="InterPro" id="IPR023845">
    <property type="entry name" value="DUF3817_TM"/>
</dbReference>
<dbReference type="PANTHER" id="PTHR40077">
    <property type="entry name" value="MEMBRANE PROTEIN-RELATED"/>
    <property type="match status" value="1"/>
</dbReference>
<keyword evidence="4 6" id="KW-1133">Transmembrane helix</keyword>
<evidence type="ECO:0000259" key="7">
    <source>
        <dbReference type="Pfam" id="PF12823"/>
    </source>
</evidence>
<keyword evidence="5 6" id="KW-0472">Membrane</keyword>
<gene>
    <name evidence="8" type="ORF">ISG29_13320</name>
</gene>
<evidence type="ECO:0000256" key="4">
    <source>
        <dbReference type="ARBA" id="ARBA00022989"/>
    </source>
</evidence>
<evidence type="ECO:0000256" key="1">
    <source>
        <dbReference type="ARBA" id="ARBA00004651"/>
    </source>
</evidence>
<dbReference type="RefSeq" id="WP_194503929.1">
    <property type="nucleotide sequence ID" value="NZ_JADIVZ010000006.1"/>
</dbReference>
<dbReference type="Pfam" id="PF12823">
    <property type="entry name" value="DUF3817"/>
    <property type="match status" value="1"/>
</dbReference>
<name>A0A930UZM6_9ACTN</name>
<dbReference type="AlphaFoldDB" id="A0A930UZM6"/>
<keyword evidence="9" id="KW-1185">Reference proteome</keyword>
<feature type="transmembrane region" description="Helical" evidence="6">
    <location>
        <begin position="39"/>
        <end position="60"/>
    </location>
</feature>
<reference evidence="8" key="1">
    <citation type="submission" date="2020-11" db="EMBL/GenBank/DDBJ databases">
        <title>Nocardioides sp. CBS4Y-1, whole genome shotgun sequence.</title>
        <authorList>
            <person name="Tuo L."/>
        </authorList>
    </citation>
    <scope>NUCLEOTIDE SEQUENCE</scope>
    <source>
        <strain evidence="8">CBS4Y-1</strain>
    </source>
</reference>
<evidence type="ECO:0000256" key="2">
    <source>
        <dbReference type="ARBA" id="ARBA00022475"/>
    </source>
</evidence>
<organism evidence="8 9">
    <name type="scientific">Nocardioides acrostichi</name>
    <dbReference type="NCBI Taxonomy" id="2784339"/>
    <lineage>
        <taxon>Bacteria</taxon>
        <taxon>Bacillati</taxon>
        <taxon>Actinomycetota</taxon>
        <taxon>Actinomycetes</taxon>
        <taxon>Propionibacteriales</taxon>
        <taxon>Nocardioidaceae</taxon>
        <taxon>Nocardioides</taxon>
    </lineage>
</organism>
<dbReference type="EMBL" id="JADIVZ010000006">
    <property type="protein sequence ID" value="MBF4162672.1"/>
    <property type="molecule type" value="Genomic_DNA"/>
</dbReference>
<evidence type="ECO:0000256" key="5">
    <source>
        <dbReference type="ARBA" id="ARBA00023136"/>
    </source>
</evidence>
<dbReference type="Proteomes" id="UP000656804">
    <property type="component" value="Unassembled WGS sequence"/>
</dbReference>
<feature type="domain" description="DUF3817" evidence="7">
    <location>
        <begin position="7"/>
        <end position="91"/>
    </location>
</feature>
<evidence type="ECO:0000313" key="8">
    <source>
        <dbReference type="EMBL" id="MBF4162672.1"/>
    </source>
</evidence>
<accession>A0A930UZM6</accession>
<keyword evidence="2" id="KW-1003">Cell membrane</keyword>
<protein>
    <submittedName>
        <fullName evidence="8">DUF3817 domain-containing protein</fullName>
    </submittedName>
</protein>
<dbReference type="NCBIfam" id="TIGR03954">
    <property type="entry name" value="integ_memb_HG"/>
    <property type="match status" value="1"/>
</dbReference>
<evidence type="ECO:0000256" key="3">
    <source>
        <dbReference type="ARBA" id="ARBA00022692"/>
    </source>
</evidence>
<proteinExistence type="predicted"/>